<dbReference type="RefSeq" id="XP_007311904.1">
    <property type="nucleotide sequence ID" value="XM_007311842.1"/>
</dbReference>
<dbReference type="AlphaFoldDB" id="R7RW61"/>
<dbReference type="EMBL" id="JH687458">
    <property type="protein sequence ID" value="EIM78998.1"/>
    <property type="molecule type" value="Genomic_DNA"/>
</dbReference>
<reference evidence="2" key="1">
    <citation type="journal article" date="2012" name="Science">
        <title>The Paleozoic origin of enzymatic lignin decomposition reconstructed from 31 fungal genomes.</title>
        <authorList>
            <person name="Floudas D."/>
            <person name="Binder M."/>
            <person name="Riley R."/>
            <person name="Barry K."/>
            <person name="Blanchette R.A."/>
            <person name="Henrissat B."/>
            <person name="Martinez A.T."/>
            <person name="Otillar R."/>
            <person name="Spatafora J.W."/>
            <person name="Yadav J.S."/>
            <person name="Aerts A."/>
            <person name="Benoit I."/>
            <person name="Boyd A."/>
            <person name="Carlson A."/>
            <person name="Copeland A."/>
            <person name="Coutinho P.M."/>
            <person name="de Vries R.P."/>
            <person name="Ferreira P."/>
            <person name="Findley K."/>
            <person name="Foster B."/>
            <person name="Gaskell J."/>
            <person name="Glotzer D."/>
            <person name="Gorecki P."/>
            <person name="Heitman J."/>
            <person name="Hesse C."/>
            <person name="Hori C."/>
            <person name="Igarashi K."/>
            <person name="Jurgens J.A."/>
            <person name="Kallen N."/>
            <person name="Kersten P."/>
            <person name="Kohler A."/>
            <person name="Kuees U."/>
            <person name="Kumar T.K.A."/>
            <person name="Kuo A."/>
            <person name="LaButti K."/>
            <person name="Larrondo L.F."/>
            <person name="Lindquist E."/>
            <person name="Ling A."/>
            <person name="Lombard V."/>
            <person name="Lucas S."/>
            <person name="Lundell T."/>
            <person name="Martin R."/>
            <person name="McLaughlin D.J."/>
            <person name="Morgenstern I."/>
            <person name="Morin E."/>
            <person name="Murat C."/>
            <person name="Nagy L.G."/>
            <person name="Nolan M."/>
            <person name="Ohm R.A."/>
            <person name="Patyshakuliyeva A."/>
            <person name="Rokas A."/>
            <person name="Ruiz-Duenas F.J."/>
            <person name="Sabat G."/>
            <person name="Salamov A."/>
            <person name="Samejima M."/>
            <person name="Schmutz J."/>
            <person name="Slot J.C."/>
            <person name="St John F."/>
            <person name="Stenlid J."/>
            <person name="Sun H."/>
            <person name="Sun S."/>
            <person name="Syed K."/>
            <person name="Tsang A."/>
            <person name="Wiebenga A."/>
            <person name="Young D."/>
            <person name="Pisabarro A."/>
            <person name="Eastwood D.C."/>
            <person name="Martin F."/>
            <person name="Cullen D."/>
            <person name="Grigoriev I.V."/>
            <person name="Hibbett D.S."/>
        </authorList>
    </citation>
    <scope>NUCLEOTIDE SEQUENCE [LARGE SCALE GENOMIC DNA]</scope>
    <source>
        <strain evidence="2">FP-91666</strain>
    </source>
</reference>
<dbReference type="Proteomes" id="UP000053927">
    <property type="component" value="Unassembled WGS sequence"/>
</dbReference>
<proteinExistence type="predicted"/>
<gene>
    <name evidence="1" type="ORF">STEHIDRAFT_164113</name>
</gene>
<name>R7RW61_STEHR</name>
<evidence type="ECO:0000313" key="2">
    <source>
        <dbReference type="Proteomes" id="UP000053927"/>
    </source>
</evidence>
<organism evidence="1 2">
    <name type="scientific">Stereum hirsutum (strain FP-91666)</name>
    <name type="common">White-rot fungus</name>
    <dbReference type="NCBI Taxonomy" id="721885"/>
    <lineage>
        <taxon>Eukaryota</taxon>
        <taxon>Fungi</taxon>
        <taxon>Dikarya</taxon>
        <taxon>Basidiomycota</taxon>
        <taxon>Agaricomycotina</taxon>
        <taxon>Agaricomycetes</taxon>
        <taxon>Russulales</taxon>
        <taxon>Stereaceae</taxon>
        <taxon>Stereum</taxon>
    </lineage>
</organism>
<sequence length="51" mass="5671">MNDVRGVPREGGKRFSVELEAAGRKTGLEFEFFGARDYALTSSPLSTIIFF</sequence>
<protein>
    <submittedName>
        <fullName evidence="1">Uncharacterized protein</fullName>
    </submittedName>
</protein>
<dbReference type="KEGG" id="shs:STEHIDRAFT_164113"/>
<accession>R7RW61</accession>
<keyword evidence="2" id="KW-1185">Reference proteome</keyword>
<dbReference type="GeneID" id="18802540"/>
<evidence type="ECO:0000313" key="1">
    <source>
        <dbReference type="EMBL" id="EIM78998.1"/>
    </source>
</evidence>